<accession>A0AAV2JG53</accession>
<keyword evidence="3" id="KW-0472">Membrane</keyword>
<feature type="transmembrane region" description="Helical" evidence="3">
    <location>
        <begin position="419"/>
        <end position="439"/>
    </location>
</feature>
<dbReference type="Proteomes" id="UP001497482">
    <property type="component" value="Chromosome 11"/>
</dbReference>
<dbReference type="PANTHER" id="PTHR14002">
    <property type="entry name" value="ENDOGLIN/TGF-BETA RECEPTOR TYPE III"/>
    <property type="match status" value="1"/>
</dbReference>
<dbReference type="PANTHER" id="PTHR14002:SF21">
    <property type="entry name" value="SI:CH211-103F14.3-RELATED"/>
    <property type="match status" value="1"/>
</dbReference>
<protein>
    <recommendedName>
        <fullName evidence="4">ZP domain-containing protein</fullName>
    </recommendedName>
</protein>
<keyword evidence="3" id="KW-0812">Transmembrane</keyword>
<evidence type="ECO:0000313" key="6">
    <source>
        <dbReference type="Proteomes" id="UP001497482"/>
    </source>
</evidence>
<evidence type="ECO:0000256" key="2">
    <source>
        <dbReference type="ARBA" id="ARBA00023157"/>
    </source>
</evidence>
<dbReference type="PROSITE" id="PS51034">
    <property type="entry name" value="ZP_2"/>
    <property type="match status" value="1"/>
</dbReference>
<dbReference type="InterPro" id="IPR042235">
    <property type="entry name" value="ZP-C_dom"/>
</dbReference>
<evidence type="ECO:0000256" key="1">
    <source>
        <dbReference type="ARBA" id="ARBA00022729"/>
    </source>
</evidence>
<keyword evidence="2" id="KW-1015">Disulfide bond</keyword>
<organism evidence="5 6">
    <name type="scientific">Knipowitschia caucasica</name>
    <name type="common">Caucasian dwarf goby</name>
    <name type="synonym">Pomatoschistus caucasicus</name>
    <dbReference type="NCBI Taxonomy" id="637954"/>
    <lineage>
        <taxon>Eukaryota</taxon>
        <taxon>Metazoa</taxon>
        <taxon>Chordata</taxon>
        <taxon>Craniata</taxon>
        <taxon>Vertebrata</taxon>
        <taxon>Euteleostomi</taxon>
        <taxon>Actinopterygii</taxon>
        <taxon>Neopterygii</taxon>
        <taxon>Teleostei</taxon>
        <taxon>Neoteleostei</taxon>
        <taxon>Acanthomorphata</taxon>
        <taxon>Gobiaria</taxon>
        <taxon>Gobiiformes</taxon>
        <taxon>Gobioidei</taxon>
        <taxon>Gobiidae</taxon>
        <taxon>Gobiinae</taxon>
        <taxon>Knipowitschia</taxon>
    </lineage>
</organism>
<reference evidence="5 6" key="1">
    <citation type="submission" date="2024-04" db="EMBL/GenBank/DDBJ databases">
        <authorList>
            <person name="Waldvogel A.-M."/>
            <person name="Schoenle A."/>
        </authorList>
    </citation>
    <scope>NUCLEOTIDE SEQUENCE [LARGE SCALE GENOMIC DNA]</scope>
</reference>
<proteinExistence type="predicted"/>
<gene>
    <name evidence="5" type="ORF">KC01_LOCUS5902</name>
</gene>
<evidence type="ECO:0000313" key="5">
    <source>
        <dbReference type="EMBL" id="CAL1574144.1"/>
    </source>
</evidence>
<name>A0AAV2JG53_KNICA</name>
<dbReference type="InterPro" id="IPR001507">
    <property type="entry name" value="ZP_dom"/>
</dbReference>
<evidence type="ECO:0000259" key="4">
    <source>
        <dbReference type="PROSITE" id="PS51034"/>
    </source>
</evidence>
<feature type="domain" description="ZP" evidence="4">
    <location>
        <begin position="95"/>
        <end position="372"/>
    </location>
</feature>
<dbReference type="Pfam" id="PF00100">
    <property type="entry name" value="Zona_pellucida"/>
    <property type="match status" value="1"/>
</dbReference>
<evidence type="ECO:0000256" key="3">
    <source>
        <dbReference type="SAM" id="Phobius"/>
    </source>
</evidence>
<dbReference type="Gene3D" id="2.60.40.4100">
    <property type="entry name" value="Zona pellucida, ZP-C domain"/>
    <property type="match status" value="1"/>
</dbReference>
<dbReference type="InterPro" id="IPR055355">
    <property type="entry name" value="ZP-C"/>
</dbReference>
<dbReference type="AlphaFoldDB" id="A0AAV2JG53"/>
<dbReference type="EMBL" id="OZ035833">
    <property type="protein sequence ID" value="CAL1574144.1"/>
    <property type="molecule type" value="Genomic_DNA"/>
</dbReference>
<keyword evidence="3" id="KW-1133">Transmembrane helix</keyword>
<keyword evidence="1" id="KW-0732">Signal</keyword>
<keyword evidence="6" id="KW-1185">Reference proteome</keyword>
<sequence>MDQDHTHSFVFHLKSREGGHAKLQRPCFRPIQENLRIAKIMKFLGFVTLASVVVVGRSQITSQIPSMKTDLSDETICTDSPTDWRRPELSDISVECGTSYISLAIQLCPVLYTGYNESLLVINNVFNNPNCKGTLDESVIPPVVRFTFPINMTHACGSTFLTNSSKGVGVFSDFSNIETVNISGILRSLDPSQGKVTYNAELSYYYSCAYPLEYLINNTRIDVSASSIAVRDKNGSFISTLSMELYSDSTFLKPMEIPTAGLELRTNVYVQVRADNLTDQYHVLMDRCYASISPLPTNSSFHNLFVSCSQDPLMKMYKNGDSQKARFSFSAFRFIEQQNETVSTYYLHCIIRLCEISTCSSFKQCAKRRRRRDVESSGITEPTTLSLNKPIVIKNDNVEPVPAKAHALTSKETTKGLEIAVGILAVAVAAMFVVAAVFYRRMRR</sequence>
<dbReference type="SMART" id="SM00241">
    <property type="entry name" value="ZP"/>
    <property type="match status" value="1"/>
</dbReference>